<protein>
    <submittedName>
        <fullName evidence="1">DUF5829 family protein</fullName>
    </submittedName>
</protein>
<organism evidence="1 2">
    <name type="scientific">Spirosoma liriopis</name>
    <dbReference type="NCBI Taxonomy" id="2937440"/>
    <lineage>
        <taxon>Bacteria</taxon>
        <taxon>Pseudomonadati</taxon>
        <taxon>Bacteroidota</taxon>
        <taxon>Cytophagia</taxon>
        <taxon>Cytophagales</taxon>
        <taxon>Cytophagaceae</taxon>
        <taxon>Spirosoma</taxon>
    </lineage>
</organism>
<proteinExistence type="predicted"/>
<evidence type="ECO:0000313" key="1">
    <source>
        <dbReference type="EMBL" id="MCK8495347.1"/>
    </source>
</evidence>
<keyword evidence="2" id="KW-1185">Reference proteome</keyword>
<dbReference type="InterPro" id="IPR043869">
    <property type="entry name" value="DUF5829"/>
</dbReference>
<gene>
    <name evidence="1" type="ORF">M0L20_26010</name>
</gene>
<name>A0ABT0HT32_9BACT</name>
<reference evidence="1 2" key="1">
    <citation type="submission" date="2022-04" db="EMBL/GenBank/DDBJ databases">
        <title>Spirosoma sp. strain RP8 genome sequencing and assembly.</title>
        <authorList>
            <person name="Jung Y."/>
        </authorList>
    </citation>
    <scope>NUCLEOTIDE SEQUENCE [LARGE SCALE GENOMIC DNA]</scope>
    <source>
        <strain evidence="1 2">RP8</strain>
    </source>
</reference>
<dbReference type="EMBL" id="JALPRF010000007">
    <property type="protein sequence ID" value="MCK8495347.1"/>
    <property type="molecule type" value="Genomic_DNA"/>
</dbReference>
<sequence length="258" mass="29421">MFVVVDDSTYTYLFDRLHLPKDFAWSSEQTQGAGSTSWTGKYIRGTNNYLEIFKAGGLKANKVGEGGLVFTTDKLGTLDSLHSYWAKTLDSKNVDHTTANNNGQVDPRFTSVSIPNVDGLNITVWVFENSKEEMDYTGFTEYELTREISYWQYTTSRPNYVKFLSKRFNKITSVSLNLSRKKLSYLSKSLLDIGFTKKGNSFMKEDFQIRYSWRESAHFITKEISILLGAPLSKGTYSSQKIALLVEGNRAKMIFKDE</sequence>
<dbReference type="RefSeq" id="WP_248480100.1">
    <property type="nucleotide sequence ID" value="NZ_JALPRF010000007.1"/>
</dbReference>
<accession>A0ABT0HT32</accession>
<evidence type="ECO:0000313" key="2">
    <source>
        <dbReference type="Proteomes" id="UP001202180"/>
    </source>
</evidence>
<dbReference type="Proteomes" id="UP001202180">
    <property type="component" value="Unassembled WGS sequence"/>
</dbReference>
<comment type="caution">
    <text evidence="1">The sequence shown here is derived from an EMBL/GenBank/DDBJ whole genome shotgun (WGS) entry which is preliminary data.</text>
</comment>
<dbReference type="Pfam" id="PF19147">
    <property type="entry name" value="DUF5829"/>
    <property type="match status" value="1"/>
</dbReference>